<evidence type="ECO:0000313" key="2">
    <source>
        <dbReference type="EMBL" id="QJY39528.1"/>
    </source>
</evidence>
<dbReference type="AlphaFoldDB" id="A0AAE7B294"/>
<dbReference type="EMBL" id="CP053543">
    <property type="protein sequence ID" value="QJY39528.1"/>
    <property type="molecule type" value="Genomic_DNA"/>
</dbReference>
<feature type="transmembrane region" description="Helical" evidence="1">
    <location>
        <begin position="12"/>
        <end position="33"/>
    </location>
</feature>
<keyword evidence="1" id="KW-0472">Membrane</keyword>
<evidence type="ECO:0000256" key="1">
    <source>
        <dbReference type="SAM" id="Phobius"/>
    </source>
</evidence>
<gene>
    <name evidence="2" type="ORF">HOO69_23725</name>
</gene>
<sequence>MVKYIRENRSIFVSVFLLVFVGIVSFGSFFFKFNGGLSSDQQDWGAFGSFLSGTLGVLIAFLAVAWLIKSVQIQKKELSHLKNELKATGMEQQKQTEISALSALISSSESAISVYESKLVAMNNGDKHLHPMEDNILLHNLIHEEERKINFYKNKLESFLSEVYQKRDISIKEKLDEFEEF</sequence>
<reference evidence="2 3" key="1">
    <citation type="submission" date="2020-05" db="EMBL/GenBank/DDBJ databases">
        <title>First description outside Europe of the emergent pathogen for shellfish aquaculture Vibrio europaeus.</title>
        <authorList>
            <person name="Dubert J."/>
            <person name="Rojas R."/>
        </authorList>
    </citation>
    <scope>NUCLEOTIDE SEQUENCE [LARGE SCALE GENOMIC DNA]</scope>
    <source>
        <strain evidence="2 3">NPI-1</strain>
    </source>
</reference>
<protein>
    <submittedName>
        <fullName evidence="2">Uncharacterized protein</fullName>
    </submittedName>
</protein>
<dbReference type="Proteomes" id="UP000501443">
    <property type="component" value="Chromosome 2"/>
</dbReference>
<accession>A0AAE7B294</accession>
<dbReference type="RefSeq" id="WP_171803359.1">
    <property type="nucleotide sequence ID" value="NZ_CP053543.1"/>
</dbReference>
<organism evidence="2 3">
    <name type="scientific">Vibrio europaeus</name>
    <dbReference type="NCBI Taxonomy" id="300876"/>
    <lineage>
        <taxon>Bacteria</taxon>
        <taxon>Pseudomonadati</taxon>
        <taxon>Pseudomonadota</taxon>
        <taxon>Gammaproteobacteria</taxon>
        <taxon>Vibrionales</taxon>
        <taxon>Vibrionaceae</taxon>
        <taxon>Vibrio</taxon>
        <taxon>Vibrio oreintalis group</taxon>
    </lineage>
</organism>
<evidence type="ECO:0000313" key="3">
    <source>
        <dbReference type="Proteomes" id="UP000501443"/>
    </source>
</evidence>
<feature type="transmembrane region" description="Helical" evidence="1">
    <location>
        <begin position="45"/>
        <end position="68"/>
    </location>
</feature>
<proteinExistence type="predicted"/>
<keyword evidence="1" id="KW-0812">Transmembrane</keyword>
<keyword evidence="1" id="KW-1133">Transmembrane helix</keyword>
<name>A0AAE7B294_9VIBR</name>